<dbReference type="AlphaFoldDB" id="A0A2N9LFC1"/>
<evidence type="ECO:0000256" key="1">
    <source>
        <dbReference type="ARBA" id="ARBA00004167"/>
    </source>
</evidence>
<dbReference type="InterPro" id="IPR036013">
    <property type="entry name" value="Band_7/SPFH_dom_sf"/>
</dbReference>
<accession>A0A2N9LFC1</accession>
<dbReference type="Pfam" id="PF01145">
    <property type="entry name" value="Band_7"/>
    <property type="match status" value="1"/>
</dbReference>
<gene>
    <name evidence="5" type="ORF">SBA5_330009</name>
</gene>
<keyword evidence="3" id="KW-1133">Transmembrane helix</keyword>
<feature type="domain" description="Band 7" evidence="4">
    <location>
        <begin position="309"/>
        <end position="523"/>
    </location>
</feature>
<sequence>MFASPTSLALLEFVIAVLVLVFIVLLLKSIYSIGPTQIGLVRKRFGAKLPGDSPVAFKGEAGYQAELLMPGLRFKFCLLYAVQKHPWVQVPAGQIGVVIAQVGGPTPIGAKSGVYKAEFGNFTDISTFVSSGGQKGVQRPVLSPGMLAPVHPVAFLIITKPQVFGVPISDAYRKQAAEKGRLTFEAFGLDERQLEVTRIAPRPAESGKVVDMIGIVTTLEGQPLQAGAIASRLGTFDDVAELEKKADTTDFQLIASILGSKNTLHNNYQDFQQFLDAGGKIGLQHDPLLYGAYNLNPFLVRVEQVPMLVVEQGQVAVIKAYVGLPTQDTSGVGFKFGSLVRPGHQGIWQEALRTGKYPINPRIYDAKVVLTAILKLDWAKDVTGAHGLDARLEPIIAKSNEGFVFSIDLQVLIHVPDTKAPRVISMVGSMENLVNEVLQAAVGNLFRDKIGGMEAIKFIQTRQVVQEEAFAYIQKKLAEYEIETRGVYIQDVIYPAALVTVLTEREVAHQEVETFKMQRQAQDQRIETEKARGTADMQAQLAQAAVGVGIKMNNAEARKAEADGEATYIERTGTAQGAQVRAVGLARAEAYQKQVAALGQGATALVNAIEALSRSNVPFMPNTLVTGGGGSVGGVLEGLGALLMQKVGPGASIDADKPAATPPLKGNPRKE</sequence>
<evidence type="ECO:0000259" key="4">
    <source>
        <dbReference type="Pfam" id="PF01145"/>
    </source>
</evidence>
<reference evidence="6" key="1">
    <citation type="submission" date="2018-02" db="EMBL/GenBank/DDBJ databases">
        <authorList>
            <person name="Hausmann B."/>
        </authorList>
    </citation>
    <scope>NUCLEOTIDE SEQUENCE [LARGE SCALE GENOMIC DNA]</scope>
    <source>
        <strain evidence="6">Peat soil MAG SbA5</strain>
    </source>
</reference>
<dbReference type="Proteomes" id="UP000239735">
    <property type="component" value="Unassembled WGS sequence"/>
</dbReference>
<dbReference type="SUPFAM" id="SSF117892">
    <property type="entry name" value="Band 7/SPFH domain"/>
    <property type="match status" value="1"/>
</dbReference>
<dbReference type="EMBL" id="OKRB01000090">
    <property type="protein sequence ID" value="SPE21951.1"/>
    <property type="molecule type" value="Genomic_DNA"/>
</dbReference>
<evidence type="ECO:0000256" key="2">
    <source>
        <dbReference type="SAM" id="MobiDB-lite"/>
    </source>
</evidence>
<feature type="region of interest" description="Disordered" evidence="2">
    <location>
        <begin position="650"/>
        <end position="671"/>
    </location>
</feature>
<evidence type="ECO:0000313" key="6">
    <source>
        <dbReference type="Proteomes" id="UP000239735"/>
    </source>
</evidence>
<dbReference type="GO" id="GO:0016020">
    <property type="term" value="C:membrane"/>
    <property type="evidence" value="ECO:0007669"/>
    <property type="project" value="UniProtKB-SubCell"/>
</dbReference>
<name>A0A2N9LFC1_9BACT</name>
<organism evidence="5 6">
    <name type="scientific">Candidatus Sulfuritelmatomonas gaucii</name>
    <dbReference type="NCBI Taxonomy" id="2043161"/>
    <lineage>
        <taxon>Bacteria</taxon>
        <taxon>Pseudomonadati</taxon>
        <taxon>Acidobacteriota</taxon>
        <taxon>Terriglobia</taxon>
        <taxon>Terriglobales</taxon>
        <taxon>Acidobacteriaceae</taxon>
        <taxon>Candidatus Sulfuritelmatomonas</taxon>
    </lineage>
</organism>
<proteinExistence type="predicted"/>
<dbReference type="OrthoDB" id="501008at2"/>
<dbReference type="InterPro" id="IPR001107">
    <property type="entry name" value="Band_7"/>
</dbReference>
<dbReference type="Gene3D" id="3.30.479.30">
    <property type="entry name" value="Band 7 domain"/>
    <property type="match status" value="1"/>
</dbReference>
<feature type="transmembrane region" description="Helical" evidence="3">
    <location>
        <begin position="6"/>
        <end position="27"/>
    </location>
</feature>
<evidence type="ECO:0000313" key="5">
    <source>
        <dbReference type="EMBL" id="SPE21951.1"/>
    </source>
</evidence>
<keyword evidence="3" id="KW-0812">Transmembrane</keyword>
<keyword evidence="3" id="KW-0472">Membrane</keyword>
<evidence type="ECO:0000256" key="3">
    <source>
        <dbReference type="SAM" id="Phobius"/>
    </source>
</evidence>
<comment type="subcellular location">
    <subcellularLocation>
        <location evidence="1">Membrane</location>
        <topology evidence="1">Single-pass membrane protein</topology>
    </subcellularLocation>
</comment>
<protein>
    <recommendedName>
        <fullName evidence="4">Band 7 domain-containing protein</fullName>
    </recommendedName>
</protein>